<reference evidence="2 3" key="1">
    <citation type="submission" date="2019-05" db="EMBL/GenBank/DDBJ databases">
        <title>Mikania micrantha, genome provides insights into the molecular mechanism of rapid growth.</title>
        <authorList>
            <person name="Liu B."/>
        </authorList>
    </citation>
    <scope>NUCLEOTIDE SEQUENCE [LARGE SCALE GENOMIC DNA]</scope>
    <source>
        <strain evidence="2">NLD-2019</strain>
        <tissue evidence="2">Leaf</tissue>
    </source>
</reference>
<feature type="compositionally biased region" description="Polar residues" evidence="1">
    <location>
        <begin position="1"/>
        <end position="12"/>
    </location>
</feature>
<evidence type="ECO:0000313" key="3">
    <source>
        <dbReference type="Proteomes" id="UP000326396"/>
    </source>
</evidence>
<protein>
    <submittedName>
        <fullName evidence="2">Uncharacterized protein</fullName>
    </submittedName>
</protein>
<dbReference type="EMBL" id="SZYD01000014">
    <property type="protein sequence ID" value="KAD4177961.1"/>
    <property type="molecule type" value="Genomic_DNA"/>
</dbReference>
<name>A0A5N6MUU1_9ASTR</name>
<organism evidence="2 3">
    <name type="scientific">Mikania micrantha</name>
    <name type="common">bitter vine</name>
    <dbReference type="NCBI Taxonomy" id="192012"/>
    <lineage>
        <taxon>Eukaryota</taxon>
        <taxon>Viridiplantae</taxon>
        <taxon>Streptophyta</taxon>
        <taxon>Embryophyta</taxon>
        <taxon>Tracheophyta</taxon>
        <taxon>Spermatophyta</taxon>
        <taxon>Magnoliopsida</taxon>
        <taxon>eudicotyledons</taxon>
        <taxon>Gunneridae</taxon>
        <taxon>Pentapetalae</taxon>
        <taxon>asterids</taxon>
        <taxon>campanulids</taxon>
        <taxon>Asterales</taxon>
        <taxon>Asteraceae</taxon>
        <taxon>Asteroideae</taxon>
        <taxon>Heliantheae alliance</taxon>
        <taxon>Eupatorieae</taxon>
        <taxon>Mikania</taxon>
    </lineage>
</organism>
<comment type="caution">
    <text evidence="2">The sequence shown here is derived from an EMBL/GenBank/DDBJ whole genome shotgun (WGS) entry which is preliminary data.</text>
</comment>
<evidence type="ECO:0000256" key="1">
    <source>
        <dbReference type="SAM" id="MobiDB-lite"/>
    </source>
</evidence>
<evidence type="ECO:0000313" key="2">
    <source>
        <dbReference type="EMBL" id="KAD4177961.1"/>
    </source>
</evidence>
<sequence length="118" mass="13444">MGHRFVQTSPRQQVRESVDSAKGSCSMCPGSRRARFAEDRFQVRATPTPQILKEKRLVYYRSLFPSLDRYDCKTVPSPLRLHHPSVVTSSSSLMLMTHCFVRWCNGAVEKCGAGRREP</sequence>
<gene>
    <name evidence="2" type="ORF">E3N88_26552</name>
</gene>
<accession>A0A5N6MUU1</accession>
<proteinExistence type="predicted"/>
<keyword evidence="3" id="KW-1185">Reference proteome</keyword>
<feature type="region of interest" description="Disordered" evidence="1">
    <location>
        <begin position="1"/>
        <end position="26"/>
    </location>
</feature>
<dbReference type="AlphaFoldDB" id="A0A5N6MUU1"/>
<dbReference type="Proteomes" id="UP000326396">
    <property type="component" value="Linkage Group LG4"/>
</dbReference>